<feature type="transmembrane region" description="Helical" evidence="2">
    <location>
        <begin position="82"/>
        <end position="106"/>
    </location>
</feature>
<feature type="region of interest" description="Disordered" evidence="1">
    <location>
        <begin position="408"/>
        <end position="429"/>
    </location>
</feature>
<evidence type="ECO:0008006" key="5">
    <source>
        <dbReference type="Google" id="ProtNLM"/>
    </source>
</evidence>
<dbReference type="InterPro" id="IPR029058">
    <property type="entry name" value="AB_hydrolase_fold"/>
</dbReference>
<evidence type="ECO:0000313" key="4">
    <source>
        <dbReference type="Proteomes" id="UP000002669"/>
    </source>
</evidence>
<dbReference type="PANTHER" id="PTHR42044">
    <property type="entry name" value="DUF676 DOMAIN-CONTAINING PROTEIN-RELATED"/>
    <property type="match status" value="1"/>
</dbReference>
<dbReference type="SUPFAM" id="SSF53474">
    <property type="entry name" value="alpha/beta-Hydrolases"/>
    <property type="match status" value="1"/>
</dbReference>
<dbReference type="OMA" id="HMLNQHY"/>
<evidence type="ECO:0000313" key="3">
    <source>
        <dbReference type="EMBL" id="EFR04357.1"/>
    </source>
</evidence>
<dbReference type="HOGENOM" id="CLU_023866_1_0_1"/>
<reference evidence="4" key="1">
    <citation type="journal article" date="2012" name="MBio">
        <title>Comparative genome analysis of Trichophyton rubrum and related dermatophytes reveals candidate genes involved in infection.</title>
        <authorList>
            <person name="Martinez D.A."/>
            <person name="Oliver B.G."/>
            <person name="Graeser Y."/>
            <person name="Goldberg J.M."/>
            <person name="Li W."/>
            <person name="Martinez-Rossi N.M."/>
            <person name="Monod M."/>
            <person name="Shelest E."/>
            <person name="Barton R.C."/>
            <person name="Birch E."/>
            <person name="Brakhage A.A."/>
            <person name="Chen Z."/>
            <person name="Gurr S.J."/>
            <person name="Heiman D."/>
            <person name="Heitman J."/>
            <person name="Kosti I."/>
            <person name="Rossi A."/>
            <person name="Saif S."/>
            <person name="Samalova M."/>
            <person name="Saunders C.W."/>
            <person name="Shea T."/>
            <person name="Summerbell R.C."/>
            <person name="Xu J."/>
            <person name="Young S."/>
            <person name="Zeng Q."/>
            <person name="Birren B.W."/>
            <person name="Cuomo C.A."/>
            <person name="White T.C."/>
        </authorList>
    </citation>
    <scope>NUCLEOTIDE SEQUENCE [LARGE SCALE GENOMIC DNA]</scope>
    <source>
        <strain evidence="4">ATCC MYA-4604 / CBS 118893</strain>
    </source>
</reference>
<dbReference type="STRING" id="535722.E4V2Y3"/>
<dbReference type="AlphaFoldDB" id="E4V2Y3"/>
<dbReference type="Proteomes" id="UP000002669">
    <property type="component" value="Unassembled WGS sequence"/>
</dbReference>
<proteinExistence type="predicted"/>
<accession>E4V2Y3</accession>
<evidence type="ECO:0000256" key="2">
    <source>
        <dbReference type="SAM" id="Phobius"/>
    </source>
</evidence>
<keyword evidence="2" id="KW-0472">Membrane</keyword>
<dbReference type="GeneID" id="10025359"/>
<sequence>MTEQITKPLRPARCPVRLIPSQVDKESITSQPKARDSPLKRLRRDLRTCLQLLPKLPNIFRPLYAPRPTDELYLGKRSILNVVGLVLVSVLEALLLLISCLSILLLPGAISCCLCVLNLRIVGWVCAPFHGPAIFHAELGPNNARNPTTKEERWIFINGVVVTQLAQIFQRPITGIQNRTYGLFGDLLECIIQRTFSYNTYDARVAYDYLKKVLVDPCTQRVVLICHSQGAIVGSLALDMLFADLPAKQMAKLEIYTFGSAAEHISNPLNNAGTGGVIKYIEHYVNKNDPIPQWGVLRSMNDVKDKYAGRVFICENGRGHLFNQHYLSQMFPLGGETASSETCFLNQSVQVDEGITEARHLLVCQETNGLTPNDDSPSSPSGTAARGAIGFLTGMLVREVSRLSQYMAGREPDVDHPHEKRDSKGYPVN</sequence>
<dbReference type="OrthoDB" id="202545at2759"/>
<dbReference type="VEuPathDB" id="FungiDB:MGYG_07365"/>
<dbReference type="eggNOG" id="ENOG502RYMG">
    <property type="taxonomic scope" value="Eukaryota"/>
</dbReference>
<dbReference type="PANTHER" id="PTHR42044:SF2">
    <property type="entry name" value="DUF676 DOMAIN-CONTAINING PROTEIN"/>
    <property type="match status" value="1"/>
</dbReference>
<protein>
    <recommendedName>
        <fullName evidence="5">DUF676 domain-containing protein</fullName>
    </recommendedName>
</protein>
<name>E4V2Y3_ARTGP</name>
<feature type="compositionally biased region" description="Basic and acidic residues" evidence="1">
    <location>
        <begin position="410"/>
        <end position="429"/>
    </location>
</feature>
<dbReference type="RefSeq" id="XP_003170120.1">
    <property type="nucleotide sequence ID" value="XM_003170072.1"/>
</dbReference>
<organism evidence="4">
    <name type="scientific">Arthroderma gypseum (strain ATCC MYA-4604 / CBS 118893)</name>
    <name type="common">Microsporum gypseum</name>
    <dbReference type="NCBI Taxonomy" id="535722"/>
    <lineage>
        <taxon>Eukaryota</taxon>
        <taxon>Fungi</taxon>
        <taxon>Dikarya</taxon>
        <taxon>Ascomycota</taxon>
        <taxon>Pezizomycotina</taxon>
        <taxon>Eurotiomycetes</taxon>
        <taxon>Eurotiomycetidae</taxon>
        <taxon>Onygenales</taxon>
        <taxon>Arthrodermataceae</taxon>
        <taxon>Nannizzia</taxon>
    </lineage>
</organism>
<dbReference type="EMBL" id="DS989828">
    <property type="protein sequence ID" value="EFR04357.1"/>
    <property type="molecule type" value="Genomic_DNA"/>
</dbReference>
<evidence type="ECO:0000256" key="1">
    <source>
        <dbReference type="SAM" id="MobiDB-lite"/>
    </source>
</evidence>
<keyword evidence="4" id="KW-1185">Reference proteome</keyword>
<dbReference type="InParanoid" id="E4V2Y3"/>
<keyword evidence="2" id="KW-1133">Transmembrane helix</keyword>
<keyword evidence="2" id="KW-0812">Transmembrane</keyword>
<gene>
    <name evidence="3" type="ORF">MGYG_07365</name>
</gene>